<dbReference type="EMBL" id="CAIX01000012">
    <property type="protein sequence ID" value="CCI40852.1"/>
    <property type="molecule type" value="Genomic_DNA"/>
</dbReference>
<dbReference type="InterPro" id="IPR018490">
    <property type="entry name" value="cNMP-bd_dom_sf"/>
</dbReference>
<protein>
    <recommendedName>
        <fullName evidence="2">Cyclic nucleotide-binding domain-containing protein</fullName>
    </recommendedName>
</protein>
<dbReference type="InterPro" id="IPR000595">
    <property type="entry name" value="cNMP-bd_dom"/>
</dbReference>
<dbReference type="AlphaFoldDB" id="A0A024G2S9"/>
<dbReference type="STRING" id="65357.A0A024G2S9"/>
<dbReference type="InParanoid" id="A0A024G2S9"/>
<accession>A0A024G2S9</accession>
<proteinExistence type="predicted"/>
<dbReference type="InterPro" id="IPR018488">
    <property type="entry name" value="cNMP-bd_CS"/>
</dbReference>
<reference evidence="3 4" key="1">
    <citation type="submission" date="2012-05" db="EMBL/GenBank/DDBJ databases">
        <title>Recombination and specialization in a pathogen metapopulation.</title>
        <authorList>
            <person name="Gardiner A."/>
            <person name="Kemen E."/>
            <person name="Schultz-Larsen T."/>
            <person name="MacLean D."/>
            <person name="Van Oosterhout C."/>
            <person name="Jones J.D.G."/>
        </authorList>
    </citation>
    <scope>NUCLEOTIDE SEQUENCE [LARGE SCALE GENOMIC DNA]</scope>
    <source>
        <strain evidence="3 4">Ac Nc2</strain>
    </source>
</reference>
<dbReference type="OrthoDB" id="2021138at2759"/>
<sequence>MDKNIAEAADLERILQQQNAVRDVLIKTPEARDPWDIDLLHEFVMRNSNTYRLFQGAQEIICKTICRELTLLELPRNALVCKQGEFGDTFYIIFSGRVSIYVETRCRLSCDEDGTWQSGNFQTLDIDDSARMDVLCKKFGAWKNTIERGGTFGEVAVSDPTAKRTGTVICDTPVALICLKRGAYQRLLRITNSSELKFTEVEFLKTLFLFRNWPHAGLTRLSRQLKRTNFPAATFLTRVGAEASVLYFIYDGLVQESVPVVHYCDANGLIKKCMTTEDYSKKQSGLQVLPHSLDMSRYRKAHLELTLYQEHDICAELPFYLSKATYQTNLLAMNHVKALAMDRQTWKELFQFRGSQYIRDAYQLIRSLAETREDWRQTRLKLALANPRLTLTISTMDMMQDGHCVCGWCGSQDHSTGNSRCMVMQESKRKEAGRAQIQYNKSIENAQFQSSVNRSASLSFAKGAQLVSTWMRLNSKVPSTVDDHTSDKPNSNSITTLPNVTLPSQQPLIYERSSPLQEVDQKKHDDTLAELEALTATSKPHSTPLIERRIVDRSDQNSSLSTSLTEVVDAQTEEIRVGTFTEGIAAEYRSVMLKKMKRVTSMEQYLKTRRDMLAVISQNSNAPEFERRFEAKLKLMPSKPKIPRQTRRFISKTSRDPGPNRFNRKINRMLRKIQGNGHAAPTIEESLQDIASYSA</sequence>
<dbReference type="Proteomes" id="UP000053237">
    <property type="component" value="Unassembled WGS sequence"/>
</dbReference>
<evidence type="ECO:0000256" key="1">
    <source>
        <dbReference type="SAM" id="MobiDB-lite"/>
    </source>
</evidence>
<gene>
    <name evidence="3" type="ORF">BN9_016360</name>
</gene>
<dbReference type="PANTHER" id="PTHR23011">
    <property type="entry name" value="CYCLIC NUCLEOTIDE-BINDING DOMAIN CONTAINING PROTEIN"/>
    <property type="match status" value="1"/>
</dbReference>
<dbReference type="PANTHER" id="PTHR23011:SF28">
    <property type="entry name" value="CYCLIC NUCLEOTIDE-BINDING DOMAIN CONTAINING PROTEIN"/>
    <property type="match status" value="1"/>
</dbReference>
<comment type="caution">
    <text evidence="3">The sequence shown here is derived from an EMBL/GenBank/DDBJ whole genome shotgun (WGS) entry which is preliminary data.</text>
</comment>
<evidence type="ECO:0000313" key="3">
    <source>
        <dbReference type="EMBL" id="CCI40852.1"/>
    </source>
</evidence>
<name>A0A024G2S9_9STRA</name>
<keyword evidence="4" id="KW-1185">Reference proteome</keyword>
<dbReference type="InterPro" id="IPR014710">
    <property type="entry name" value="RmlC-like_jellyroll"/>
</dbReference>
<feature type="domain" description="Cyclic nucleotide-binding" evidence="2">
    <location>
        <begin position="53"/>
        <end position="188"/>
    </location>
</feature>
<feature type="compositionally biased region" description="Polar residues" evidence="1">
    <location>
        <begin position="488"/>
        <end position="505"/>
    </location>
</feature>
<organism evidence="3 4">
    <name type="scientific">Albugo candida</name>
    <dbReference type="NCBI Taxonomy" id="65357"/>
    <lineage>
        <taxon>Eukaryota</taxon>
        <taxon>Sar</taxon>
        <taxon>Stramenopiles</taxon>
        <taxon>Oomycota</taxon>
        <taxon>Peronosporomycetes</taxon>
        <taxon>Albuginales</taxon>
        <taxon>Albuginaceae</taxon>
        <taxon>Albugo</taxon>
    </lineage>
</organism>
<dbReference type="PROSITE" id="PS50042">
    <property type="entry name" value="CNMP_BINDING_3"/>
    <property type="match status" value="2"/>
</dbReference>
<dbReference type="PROSITE" id="PS00888">
    <property type="entry name" value="CNMP_BINDING_1"/>
    <property type="match status" value="1"/>
</dbReference>
<feature type="domain" description="Cyclic nucleotide-binding" evidence="2">
    <location>
        <begin position="209"/>
        <end position="255"/>
    </location>
</feature>
<dbReference type="SUPFAM" id="SSF51206">
    <property type="entry name" value="cAMP-binding domain-like"/>
    <property type="match status" value="2"/>
</dbReference>
<evidence type="ECO:0000259" key="2">
    <source>
        <dbReference type="PROSITE" id="PS50042"/>
    </source>
</evidence>
<feature type="region of interest" description="Disordered" evidence="1">
    <location>
        <begin position="478"/>
        <end position="505"/>
    </location>
</feature>
<dbReference type="Gene3D" id="2.60.120.10">
    <property type="entry name" value="Jelly Rolls"/>
    <property type="match status" value="2"/>
</dbReference>
<evidence type="ECO:0000313" key="4">
    <source>
        <dbReference type="Proteomes" id="UP000053237"/>
    </source>
</evidence>
<dbReference type="CDD" id="cd00038">
    <property type="entry name" value="CAP_ED"/>
    <property type="match status" value="1"/>
</dbReference>